<keyword evidence="2" id="KW-1185">Reference proteome</keyword>
<gene>
    <name evidence="1" type="ORF">MCOR_9512</name>
</gene>
<proteinExistence type="predicted"/>
<organism evidence="1 2">
    <name type="scientific">Mytilus coruscus</name>
    <name type="common">Sea mussel</name>
    <dbReference type="NCBI Taxonomy" id="42192"/>
    <lineage>
        <taxon>Eukaryota</taxon>
        <taxon>Metazoa</taxon>
        <taxon>Spiralia</taxon>
        <taxon>Lophotrochozoa</taxon>
        <taxon>Mollusca</taxon>
        <taxon>Bivalvia</taxon>
        <taxon>Autobranchia</taxon>
        <taxon>Pteriomorphia</taxon>
        <taxon>Mytilida</taxon>
        <taxon>Mytiloidea</taxon>
        <taxon>Mytilidae</taxon>
        <taxon>Mytilinae</taxon>
        <taxon>Mytilus</taxon>
    </lineage>
</organism>
<dbReference type="Proteomes" id="UP000507470">
    <property type="component" value="Unassembled WGS sequence"/>
</dbReference>
<sequence length="467" mass="53145">MYCNKMSFEQAKQKAQQKGETITKLISSPVSKGETRPKLIRSQIVSPGKSYADNVKSKVINNDTAIINENEANVSQVDNPEINIDVITVNETENTQIEDQTTSIPNKDRKNISDIRKNIIKPPSKYVIDNWETLIIGIRNIATQQGDASVTIMQLFKLSQKSIQYGHTDRPVKEVKRITDKAKKTEYWQNFCIDKLNYKTNVKTVWNTVKGLKGAKTSTLPTLISDSKQAVSNVDKANMLAGTFAEASSDNNLDPTFRTHTLKTEIENPINRDDDEQHNRVYDKTKSEQNHELYKTAVKEVKRITDKAKTEYWQNFCDKLNYKTNVKTVWNTVKGLKGAKTSTLPTLISDSKQAVSNVDKANMLAGTFAEASSDNNLDPTFRTHTLKTEIENPINRDDDEQHNRLASFVAEWQMCGTGWNYERNTGKFKEFRLSLLIEKIFQNVKVKVDIVDSQHPCEHFRSNSLLL</sequence>
<dbReference type="AlphaFoldDB" id="A0A6J8ARG6"/>
<reference evidence="1 2" key="1">
    <citation type="submission" date="2020-06" db="EMBL/GenBank/DDBJ databases">
        <authorList>
            <person name="Li R."/>
            <person name="Bekaert M."/>
        </authorList>
    </citation>
    <scope>NUCLEOTIDE SEQUENCE [LARGE SCALE GENOMIC DNA]</scope>
    <source>
        <strain evidence="2">wild</strain>
    </source>
</reference>
<dbReference type="EMBL" id="CACVKT020001738">
    <property type="protein sequence ID" value="CAC5370837.1"/>
    <property type="molecule type" value="Genomic_DNA"/>
</dbReference>
<accession>A0A6J8ARG6</accession>
<evidence type="ECO:0000313" key="2">
    <source>
        <dbReference type="Proteomes" id="UP000507470"/>
    </source>
</evidence>
<dbReference type="OrthoDB" id="7699855at2759"/>
<protein>
    <submittedName>
        <fullName evidence="1">Uncharacterized protein</fullName>
    </submittedName>
</protein>
<name>A0A6J8ARG6_MYTCO</name>
<evidence type="ECO:0000313" key="1">
    <source>
        <dbReference type="EMBL" id="CAC5370837.1"/>
    </source>
</evidence>